<dbReference type="RefSeq" id="WP_344661609.1">
    <property type="nucleotide sequence ID" value="NZ_BAAAQM010000057.1"/>
</dbReference>
<evidence type="ECO:0000313" key="4">
    <source>
        <dbReference type="Proteomes" id="UP001499854"/>
    </source>
</evidence>
<accession>A0ABP5EGU0</accession>
<dbReference type="PROSITE" id="PS51257">
    <property type="entry name" value="PROKAR_LIPOPROTEIN"/>
    <property type="match status" value="1"/>
</dbReference>
<comment type="caution">
    <text evidence="3">The sequence shown here is derived from an EMBL/GenBank/DDBJ whole genome shotgun (WGS) entry which is preliminary data.</text>
</comment>
<dbReference type="Proteomes" id="UP001499854">
    <property type="component" value="Unassembled WGS sequence"/>
</dbReference>
<evidence type="ECO:0000256" key="1">
    <source>
        <dbReference type="SAM" id="MobiDB-lite"/>
    </source>
</evidence>
<dbReference type="EMBL" id="BAAAQM010000057">
    <property type="protein sequence ID" value="GAA1996243.1"/>
    <property type="molecule type" value="Genomic_DNA"/>
</dbReference>
<sequence>MKAQKLCGLGIAMTAAVVTAGCSGHSGAASSAGTGAVTGTVTTATSSATETSAPVATSSPAAPTGSTVTGASSPTSASGVADPTRFSTAVAQIYRAAIDDSVTRGGKSHFVSAGLGSKDVAPLVGGDAVLNKLWGSASTTSPRPLMCGAVLGTNGAAIGEPRADGGGVKVYVRLFQDTTTTPNPVTITLDPASGKVTGFSCSDPQPDLPGLGPVAGYFGTLVGLDPAMDEAKYFTPAYRAGWPSGTTYVGPKWSCSQNGIPYWIATQEGGVTGNSVEYRVGPVRDTVDAALGQISNVSCG</sequence>
<feature type="chain" id="PRO_5045235675" description="Lipoprotein" evidence="2">
    <location>
        <begin position="21"/>
        <end position="300"/>
    </location>
</feature>
<evidence type="ECO:0000313" key="3">
    <source>
        <dbReference type="EMBL" id="GAA1996243.1"/>
    </source>
</evidence>
<gene>
    <name evidence="3" type="ORF">GCM10009838_71570</name>
</gene>
<proteinExistence type="predicted"/>
<feature type="compositionally biased region" description="Low complexity" evidence="1">
    <location>
        <begin position="48"/>
        <end position="69"/>
    </location>
</feature>
<evidence type="ECO:0000256" key="2">
    <source>
        <dbReference type="SAM" id="SignalP"/>
    </source>
</evidence>
<feature type="signal peptide" evidence="2">
    <location>
        <begin position="1"/>
        <end position="20"/>
    </location>
</feature>
<protein>
    <recommendedName>
        <fullName evidence="5">Lipoprotein</fullName>
    </recommendedName>
</protein>
<reference evidence="4" key="1">
    <citation type="journal article" date="2019" name="Int. J. Syst. Evol. Microbiol.">
        <title>The Global Catalogue of Microorganisms (GCM) 10K type strain sequencing project: providing services to taxonomists for standard genome sequencing and annotation.</title>
        <authorList>
            <consortium name="The Broad Institute Genomics Platform"/>
            <consortium name="The Broad Institute Genome Sequencing Center for Infectious Disease"/>
            <person name="Wu L."/>
            <person name="Ma J."/>
        </authorList>
    </citation>
    <scope>NUCLEOTIDE SEQUENCE [LARGE SCALE GENOMIC DNA]</scope>
    <source>
        <strain evidence="4">JCM 16013</strain>
    </source>
</reference>
<name>A0ABP5EGU0_9ACTN</name>
<organism evidence="3 4">
    <name type="scientific">Catenulispora subtropica</name>
    <dbReference type="NCBI Taxonomy" id="450798"/>
    <lineage>
        <taxon>Bacteria</taxon>
        <taxon>Bacillati</taxon>
        <taxon>Actinomycetota</taxon>
        <taxon>Actinomycetes</taxon>
        <taxon>Catenulisporales</taxon>
        <taxon>Catenulisporaceae</taxon>
        <taxon>Catenulispora</taxon>
    </lineage>
</organism>
<evidence type="ECO:0008006" key="5">
    <source>
        <dbReference type="Google" id="ProtNLM"/>
    </source>
</evidence>
<keyword evidence="2" id="KW-0732">Signal</keyword>
<keyword evidence="4" id="KW-1185">Reference proteome</keyword>
<feature type="region of interest" description="Disordered" evidence="1">
    <location>
        <begin position="48"/>
        <end position="82"/>
    </location>
</feature>